<evidence type="ECO:0000313" key="2">
    <source>
        <dbReference type="EMBL" id="GJT75508.1"/>
    </source>
</evidence>
<organism evidence="2 3">
    <name type="scientific">Tanacetum coccineum</name>
    <dbReference type="NCBI Taxonomy" id="301880"/>
    <lineage>
        <taxon>Eukaryota</taxon>
        <taxon>Viridiplantae</taxon>
        <taxon>Streptophyta</taxon>
        <taxon>Embryophyta</taxon>
        <taxon>Tracheophyta</taxon>
        <taxon>Spermatophyta</taxon>
        <taxon>Magnoliopsida</taxon>
        <taxon>eudicotyledons</taxon>
        <taxon>Gunneridae</taxon>
        <taxon>Pentapetalae</taxon>
        <taxon>asterids</taxon>
        <taxon>campanulids</taxon>
        <taxon>Asterales</taxon>
        <taxon>Asteraceae</taxon>
        <taxon>Asteroideae</taxon>
        <taxon>Anthemideae</taxon>
        <taxon>Anthemidinae</taxon>
        <taxon>Tanacetum</taxon>
    </lineage>
</organism>
<feature type="chain" id="PRO_5047285806" evidence="1">
    <location>
        <begin position="22"/>
        <end position="110"/>
    </location>
</feature>
<sequence>MAEISRSSLSSLLILARSLLGETAEYSVSTSIGYGVVHDKEFSMIGHMNLESIISTSKIRENESNAWKAGADCHPFQYQTMEDDVNRCGIASLGHDVFHQLPKYHLCDIR</sequence>
<reference evidence="2" key="1">
    <citation type="journal article" date="2022" name="Int. J. Mol. Sci.">
        <title>Draft Genome of Tanacetum Coccineum: Genomic Comparison of Closely Related Tanacetum-Family Plants.</title>
        <authorList>
            <person name="Yamashiro T."/>
            <person name="Shiraishi A."/>
            <person name="Nakayama K."/>
            <person name="Satake H."/>
        </authorList>
    </citation>
    <scope>NUCLEOTIDE SEQUENCE</scope>
</reference>
<accession>A0ABQ5GIF8</accession>
<dbReference type="EMBL" id="BQNB010018537">
    <property type="protein sequence ID" value="GJT75508.1"/>
    <property type="molecule type" value="Genomic_DNA"/>
</dbReference>
<comment type="caution">
    <text evidence="2">The sequence shown here is derived from an EMBL/GenBank/DDBJ whole genome shotgun (WGS) entry which is preliminary data.</text>
</comment>
<feature type="signal peptide" evidence="1">
    <location>
        <begin position="1"/>
        <end position="21"/>
    </location>
</feature>
<name>A0ABQ5GIF8_9ASTR</name>
<gene>
    <name evidence="2" type="ORF">Tco_1042233</name>
</gene>
<evidence type="ECO:0000256" key="1">
    <source>
        <dbReference type="SAM" id="SignalP"/>
    </source>
</evidence>
<reference evidence="2" key="2">
    <citation type="submission" date="2022-01" db="EMBL/GenBank/DDBJ databases">
        <authorList>
            <person name="Yamashiro T."/>
            <person name="Shiraishi A."/>
            <person name="Satake H."/>
            <person name="Nakayama K."/>
        </authorList>
    </citation>
    <scope>NUCLEOTIDE SEQUENCE</scope>
</reference>
<evidence type="ECO:0000313" key="3">
    <source>
        <dbReference type="Proteomes" id="UP001151760"/>
    </source>
</evidence>
<protein>
    <submittedName>
        <fullName evidence="2">Uncharacterized protein</fullName>
    </submittedName>
</protein>
<keyword evidence="3" id="KW-1185">Reference proteome</keyword>
<keyword evidence="1" id="KW-0732">Signal</keyword>
<dbReference type="Proteomes" id="UP001151760">
    <property type="component" value="Unassembled WGS sequence"/>
</dbReference>
<proteinExistence type="predicted"/>